<name>A0ABW5QT94_9BACL</name>
<reference evidence="3" key="1">
    <citation type="journal article" date="2019" name="Int. J. Syst. Evol. Microbiol.">
        <title>The Global Catalogue of Microorganisms (GCM) 10K type strain sequencing project: providing services to taxonomists for standard genome sequencing and annotation.</title>
        <authorList>
            <consortium name="The Broad Institute Genomics Platform"/>
            <consortium name="The Broad Institute Genome Sequencing Center for Infectious Disease"/>
            <person name="Wu L."/>
            <person name="Ma J."/>
        </authorList>
    </citation>
    <scope>NUCLEOTIDE SEQUENCE [LARGE SCALE GENOMIC DNA]</scope>
    <source>
        <strain evidence="3">TISTR 1827</strain>
    </source>
</reference>
<gene>
    <name evidence="2" type="ORF">ACFSW5_04465</name>
</gene>
<evidence type="ECO:0000313" key="2">
    <source>
        <dbReference type="EMBL" id="MFD2659516.1"/>
    </source>
</evidence>
<comment type="caution">
    <text evidence="2">The sequence shown here is derived from an EMBL/GenBank/DDBJ whole genome shotgun (WGS) entry which is preliminary data.</text>
</comment>
<sequence length="95" mass="10974">MTPHELNMQIEEWSSRLQAEHRERITIAYLTAYWHRIRKMPTLKKVLEDIQLKKKRPQTPEEMLAMVRVLNAALGGKEVSSRGETNTDGNAESGK</sequence>
<keyword evidence="3" id="KW-1185">Reference proteome</keyword>
<organism evidence="2 3">
    <name type="scientific">Paenibacillus thailandensis</name>
    <dbReference type="NCBI Taxonomy" id="393250"/>
    <lineage>
        <taxon>Bacteria</taxon>
        <taxon>Bacillati</taxon>
        <taxon>Bacillota</taxon>
        <taxon>Bacilli</taxon>
        <taxon>Bacillales</taxon>
        <taxon>Paenibacillaceae</taxon>
        <taxon>Paenibacillus</taxon>
    </lineage>
</organism>
<dbReference type="RefSeq" id="WP_379270208.1">
    <property type="nucleotide sequence ID" value="NZ_JBHUGT010000013.1"/>
</dbReference>
<protein>
    <submittedName>
        <fullName evidence="2">Uncharacterized protein</fullName>
    </submittedName>
</protein>
<proteinExistence type="predicted"/>
<evidence type="ECO:0000256" key="1">
    <source>
        <dbReference type="SAM" id="MobiDB-lite"/>
    </source>
</evidence>
<evidence type="ECO:0000313" key="3">
    <source>
        <dbReference type="Proteomes" id="UP001597493"/>
    </source>
</evidence>
<feature type="region of interest" description="Disordered" evidence="1">
    <location>
        <begin position="75"/>
        <end position="95"/>
    </location>
</feature>
<dbReference type="Proteomes" id="UP001597493">
    <property type="component" value="Unassembled WGS sequence"/>
</dbReference>
<dbReference type="EMBL" id="JBHUMY010000005">
    <property type="protein sequence ID" value="MFD2659516.1"/>
    <property type="molecule type" value="Genomic_DNA"/>
</dbReference>
<feature type="compositionally biased region" description="Polar residues" evidence="1">
    <location>
        <begin position="82"/>
        <end position="95"/>
    </location>
</feature>
<accession>A0ABW5QT94</accession>